<dbReference type="SUPFAM" id="SSF49764">
    <property type="entry name" value="HSP20-like chaperones"/>
    <property type="match status" value="1"/>
</dbReference>
<feature type="domain" description="CS" evidence="4">
    <location>
        <begin position="245"/>
        <end position="337"/>
    </location>
</feature>
<dbReference type="InterPro" id="IPR011990">
    <property type="entry name" value="TPR-like_helical_dom_sf"/>
</dbReference>
<dbReference type="PROSITE" id="PS51203">
    <property type="entry name" value="CS"/>
    <property type="match status" value="1"/>
</dbReference>
<dbReference type="InterPro" id="IPR044563">
    <property type="entry name" value="Sgt1-like"/>
</dbReference>
<evidence type="ECO:0000313" key="6">
    <source>
        <dbReference type="Proteomes" id="UP001430848"/>
    </source>
</evidence>
<dbReference type="InterPro" id="IPR007699">
    <property type="entry name" value="SGS_dom"/>
</dbReference>
<evidence type="ECO:0000259" key="4">
    <source>
        <dbReference type="PROSITE" id="PS51203"/>
    </source>
</evidence>
<reference evidence="5 6" key="1">
    <citation type="submission" date="2024-02" db="EMBL/GenBank/DDBJ databases">
        <title>De novo assembly and annotation of 12 fungi associated with fruit tree decline syndrome in Ontario, Canada.</title>
        <authorList>
            <person name="Sulman M."/>
            <person name="Ellouze W."/>
            <person name="Ilyukhin E."/>
        </authorList>
    </citation>
    <scope>NUCLEOTIDE SEQUENCE [LARGE SCALE GENOMIC DNA]</scope>
    <source>
        <strain evidence="5 6">M169</strain>
    </source>
</reference>
<feature type="compositionally biased region" description="Polar residues" evidence="2">
    <location>
        <begin position="468"/>
        <end position="481"/>
    </location>
</feature>
<feature type="compositionally biased region" description="Low complexity" evidence="2">
    <location>
        <begin position="397"/>
        <end position="425"/>
    </location>
</feature>
<feature type="compositionally biased region" description="Acidic residues" evidence="2">
    <location>
        <begin position="432"/>
        <end position="443"/>
    </location>
</feature>
<gene>
    <name evidence="5" type="primary">SGT1</name>
    <name evidence="5" type="ORF">SLS63_011620</name>
</gene>
<dbReference type="CDD" id="cd06466">
    <property type="entry name" value="p23_CS_SGT1_like"/>
    <property type="match status" value="1"/>
</dbReference>
<feature type="region of interest" description="Disordered" evidence="2">
    <location>
        <begin position="224"/>
        <end position="243"/>
    </location>
</feature>
<dbReference type="Pfam" id="PF04969">
    <property type="entry name" value="CS"/>
    <property type="match status" value="1"/>
</dbReference>
<dbReference type="Pfam" id="PF05002">
    <property type="entry name" value="SGS"/>
    <property type="match status" value="1"/>
</dbReference>
<dbReference type="Proteomes" id="UP001430848">
    <property type="component" value="Unassembled WGS sequence"/>
</dbReference>
<evidence type="ECO:0000313" key="5">
    <source>
        <dbReference type="EMBL" id="KAK7714729.1"/>
    </source>
</evidence>
<dbReference type="PANTHER" id="PTHR45862">
    <property type="entry name" value="PROTEIN SGT1 HOMOLOG"/>
    <property type="match status" value="1"/>
</dbReference>
<feature type="domain" description="SGS" evidence="3">
    <location>
        <begin position="418"/>
        <end position="503"/>
    </location>
</feature>
<evidence type="ECO:0000256" key="1">
    <source>
        <dbReference type="ARBA" id="ARBA00008509"/>
    </source>
</evidence>
<sequence length="503" mass="55228">MSADKFREAGFKAIEQRKWPEAIDNLTKAIDQSKSPAWLLGRSQAFMETGQLDRAIADAEYAYCTAAERGNDKSRKQMIEAQYRRSVCFYRKKEYANADICAVWSQRLAKGVAVREAKSVQQEGVNDNGYYFATVAQAAAEEGDQKSSEGGDQMAKLSALMGGGAPDKTPYAKDWNKAQIWRTQVLRFLEALPEDDPARKITIQLTPTKPSKLGTEIQAAQSSVAKAPAPSTSTPAPTTAPAPDYSTFRTQFYQSDTTMTVSVFMKFASKEDMDKLEVRFARGGKFVVAKGVPRDPPVLFIECHDRISVSKSTYRVVSMKLELTLVKEVPGKWPDFGTQISTLPESLVELHDPGFNKWLDIQEGSSTSQAPNTAVLEEPGTKTVPESDLESKEAAQSEPPVATSSATTSSKAASKAPAYPTSSKSGPKDWDNIADDDEEENNADVDSFFKKLYQNSTPEQQRAMMKSYTESNGTALSTDWSSVAKGKVETQPPTGMQEKKWGA</sequence>
<organism evidence="5 6">
    <name type="scientific">Diaporthe eres</name>
    <name type="common">Phomopsis oblonga</name>
    <dbReference type="NCBI Taxonomy" id="83184"/>
    <lineage>
        <taxon>Eukaryota</taxon>
        <taxon>Fungi</taxon>
        <taxon>Dikarya</taxon>
        <taxon>Ascomycota</taxon>
        <taxon>Pezizomycotina</taxon>
        <taxon>Sordariomycetes</taxon>
        <taxon>Sordariomycetidae</taxon>
        <taxon>Diaporthales</taxon>
        <taxon>Diaporthaceae</taxon>
        <taxon>Diaporthe</taxon>
        <taxon>Diaporthe eres species complex</taxon>
    </lineage>
</organism>
<dbReference type="Gene3D" id="2.60.40.790">
    <property type="match status" value="1"/>
</dbReference>
<comment type="similarity">
    <text evidence="1">Belongs to the SGT1 family.</text>
</comment>
<evidence type="ECO:0000256" key="2">
    <source>
        <dbReference type="SAM" id="MobiDB-lite"/>
    </source>
</evidence>
<comment type="caution">
    <text evidence="5">The sequence shown here is derived from an EMBL/GenBank/DDBJ whole genome shotgun (WGS) entry which is preliminary data.</text>
</comment>
<accession>A0ABR1NTM5</accession>
<evidence type="ECO:0000259" key="3">
    <source>
        <dbReference type="PROSITE" id="PS51048"/>
    </source>
</evidence>
<dbReference type="SUPFAM" id="SSF48452">
    <property type="entry name" value="TPR-like"/>
    <property type="match status" value="1"/>
</dbReference>
<dbReference type="PROSITE" id="PS51048">
    <property type="entry name" value="SGS"/>
    <property type="match status" value="1"/>
</dbReference>
<name>A0ABR1NTM5_DIAER</name>
<proteinExistence type="inferred from homology"/>
<keyword evidence="6" id="KW-1185">Reference proteome</keyword>
<dbReference type="Gene3D" id="1.25.40.10">
    <property type="entry name" value="Tetratricopeptide repeat domain"/>
    <property type="match status" value="1"/>
</dbReference>
<feature type="region of interest" description="Disordered" evidence="2">
    <location>
        <begin position="364"/>
        <end position="447"/>
    </location>
</feature>
<feature type="region of interest" description="Disordered" evidence="2">
    <location>
        <begin position="460"/>
        <end position="503"/>
    </location>
</feature>
<dbReference type="InterPro" id="IPR008978">
    <property type="entry name" value="HSP20-like_chaperone"/>
</dbReference>
<dbReference type="InterPro" id="IPR007052">
    <property type="entry name" value="CS_dom"/>
</dbReference>
<dbReference type="EMBL" id="JAKNSF020000113">
    <property type="protein sequence ID" value="KAK7714729.1"/>
    <property type="molecule type" value="Genomic_DNA"/>
</dbReference>
<protein>
    <submittedName>
        <fullName evidence="5">Cochaperone protein</fullName>
    </submittedName>
</protein>